<feature type="binding site" evidence="5">
    <location>
        <position position="133"/>
    </location>
    <ligand>
        <name>ATP</name>
        <dbReference type="ChEBI" id="CHEBI:30616"/>
    </ligand>
</feature>
<evidence type="ECO:0000256" key="5">
    <source>
        <dbReference type="PROSITE-ProRule" id="PRU10141"/>
    </source>
</evidence>
<evidence type="ECO:0000256" key="1">
    <source>
        <dbReference type="ARBA" id="ARBA00022679"/>
    </source>
</evidence>
<dbReference type="InterPro" id="IPR017441">
    <property type="entry name" value="Protein_kinase_ATP_BS"/>
</dbReference>
<dbReference type="PROSITE" id="PS00107">
    <property type="entry name" value="PROTEIN_KINASE_ATP"/>
    <property type="match status" value="1"/>
</dbReference>
<dbReference type="InterPro" id="IPR011009">
    <property type="entry name" value="Kinase-like_dom_sf"/>
</dbReference>
<proteinExistence type="predicted"/>
<accession>A0ABU9BKW9</accession>
<evidence type="ECO:0000256" key="2">
    <source>
        <dbReference type="ARBA" id="ARBA00022741"/>
    </source>
</evidence>
<evidence type="ECO:0000259" key="7">
    <source>
        <dbReference type="PROSITE" id="PS50011"/>
    </source>
</evidence>
<dbReference type="Pfam" id="PF00069">
    <property type="entry name" value="Pkinase"/>
    <property type="match status" value="1"/>
</dbReference>
<dbReference type="Gene3D" id="3.30.200.20">
    <property type="entry name" value="Phosphorylase Kinase, domain 1"/>
    <property type="match status" value="1"/>
</dbReference>
<dbReference type="RefSeq" id="WP_341424968.1">
    <property type="nucleotide sequence ID" value="NZ_JBBUTG010000003.1"/>
</dbReference>
<evidence type="ECO:0000256" key="4">
    <source>
        <dbReference type="ARBA" id="ARBA00022840"/>
    </source>
</evidence>
<dbReference type="SMART" id="SM00220">
    <property type="entry name" value="S_TKc"/>
    <property type="match status" value="1"/>
</dbReference>
<dbReference type="InterPro" id="IPR011990">
    <property type="entry name" value="TPR-like_helical_dom_sf"/>
</dbReference>
<dbReference type="Proteomes" id="UP001371218">
    <property type="component" value="Unassembled WGS sequence"/>
</dbReference>
<dbReference type="SUPFAM" id="SSF48452">
    <property type="entry name" value="TPR-like"/>
    <property type="match status" value="3"/>
</dbReference>
<reference evidence="8 9" key="1">
    <citation type="submission" date="2024-04" db="EMBL/GenBank/DDBJ databases">
        <title>Novel species of the genus Ideonella isolated from streams.</title>
        <authorList>
            <person name="Lu H."/>
        </authorList>
    </citation>
    <scope>NUCLEOTIDE SEQUENCE [LARGE SCALE GENOMIC DNA]</scope>
    <source>
        <strain evidence="8 9">DXS29W</strain>
    </source>
</reference>
<dbReference type="GO" id="GO:0016301">
    <property type="term" value="F:kinase activity"/>
    <property type="evidence" value="ECO:0007669"/>
    <property type="project" value="UniProtKB-KW"/>
</dbReference>
<evidence type="ECO:0000313" key="8">
    <source>
        <dbReference type="EMBL" id="MEK8030608.1"/>
    </source>
</evidence>
<sequence>MSSPLFDMAPEQWALLRRLLDEALELPAPERAGWLANLPEEHAALRPRLENLLAHADDDETQQPTRSADGVTRTSTRFGSLPKLAPLDEPPPPLPPDAGPYRAIRLLGEGGMGRVWLAERTDGLLQGRPVALKLPHAPWRHPQLAERMAHEREILAVLDHPNIARIYDAGVTAEGQPFLALEYVEGERLDHHVLRLGLDTRQRIALFLQVTAAVAHAHARLVVHRDLKPGNILVTPQGQVRLLDFGIAKLLAADPAHAELTAPAQRAMTPQYAAPEQILGQPIGTAADIYSLGVVLYELLTGVLPYQPRRASAAALEDTIVSTAPARPSQRAMDVPTRRALQGDLDTVLLKALKKDPAERYATVQAFADDLRRWLDHRPVTAQPDSSWYHARKFIQRNRLGVGLAAGFVLSLGAALGVALWQANVARAQAAKASAITDFLVGVFKANDIEQAGGQAKREQSVQQLLEQSAVMLSTTGLSEQPGVRVELQRVVGGLLNDLEILDAAIRVRQARVSDLKRQQAPRSQQVLALRELGESLRENSDWESARARLNEANQLCHDGGLDDSLACLGVVLDLGRVDYAERKVDAALGRVEPLISALQHHPEAVDDLAGSQELLALLRMLRNQPDAAHAAFEQALQLRQAQWGEGSVRLADMRYRFGRHLWTMRRLVQAESALRTAWQTTSSALGRDHVSSLRIELWLGRLQSTVGLSNEGMAHLQGAYKSMLSKADRLDPSELYQSRSALANALVLDGRLVEAKTALEDATAQRQRLGSRAGTDPTLDLTEARWLLDTGRFAESRALLLKLRDATAAQLGGQHPYVADRYLRLAQTDLASGDLHAAETDLKAALATEDAVETVFGTPKHRAQLLQVVLWIEQGRIGDAVEQADKLGRLAEATPRAEQYRDSFLQLNETIARALSAAGKTAEAIPYFERFIGTLAPANAQHPWLAAVRAHYALALIAHGQTGEARRQADLARNALAAQPAVGPQFWRPVKAVEAQLARSAPS</sequence>
<evidence type="ECO:0000256" key="6">
    <source>
        <dbReference type="SAM" id="MobiDB-lite"/>
    </source>
</evidence>
<dbReference type="Gene3D" id="1.10.510.10">
    <property type="entry name" value="Transferase(Phosphotransferase) domain 1"/>
    <property type="match status" value="1"/>
</dbReference>
<feature type="domain" description="Protein kinase" evidence="7">
    <location>
        <begin position="101"/>
        <end position="375"/>
    </location>
</feature>
<protein>
    <submittedName>
        <fullName evidence="8">Protein kinase</fullName>
    </submittedName>
</protein>
<keyword evidence="9" id="KW-1185">Reference proteome</keyword>
<comment type="caution">
    <text evidence="8">The sequence shown here is derived from an EMBL/GenBank/DDBJ whole genome shotgun (WGS) entry which is preliminary data.</text>
</comment>
<dbReference type="PROSITE" id="PS00108">
    <property type="entry name" value="PROTEIN_KINASE_ST"/>
    <property type="match status" value="1"/>
</dbReference>
<dbReference type="InterPro" id="IPR000719">
    <property type="entry name" value="Prot_kinase_dom"/>
</dbReference>
<evidence type="ECO:0000313" key="9">
    <source>
        <dbReference type="Proteomes" id="UP001371218"/>
    </source>
</evidence>
<dbReference type="CDD" id="cd14014">
    <property type="entry name" value="STKc_PknB_like"/>
    <property type="match status" value="1"/>
</dbReference>
<feature type="region of interest" description="Disordered" evidence="6">
    <location>
        <begin position="55"/>
        <end position="95"/>
    </location>
</feature>
<keyword evidence="1" id="KW-0808">Transferase</keyword>
<dbReference type="InterPro" id="IPR008271">
    <property type="entry name" value="Ser/Thr_kinase_AS"/>
</dbReference>
<dbReference type="PANTHER" id="PTHR43289:SF34">
    <property type="entry name" value="SERINE_THREONINE-PROTEIN KINASE YBDM-RELATED"/>
    <property type="match status" value="1"/>
</dbReference>
<organism evidence="8 9">
    <name type="scientific">Ideonella lacteola</name>
    <dbReference type="NCBI Taxonomy" id="2984193"/>
    <lineage>
        <taxon>Bacteria</taxon>
        <taxon>Pseudomonadati</taxon>
        <taxon>Pseudomonadota</taxon>
        <taxon>Betaproteobacteria</taxon>
        <taxon>Burkholderiales</taxon>
        <taxon>Sphaerotilaceae</taxon>
        <taxon>Ideonella</taxon>
    </lineage>
</organism>
<dbReference type="PANTHER" id="PTHR43289">
    <property type="entry name" value="MITOGEN-ACTIVATED PROTEIN KINASE KINASE KINASE 20-RELATED"/>
    <property type="match status" value="1"/>
</dbReference>
<keyword evidence="4 5" id="KW-0067">ATP-binding</keyword>
<dbReference type="EMBL" id="JBBUTG010000003">
    <property type="protein sequence ID" value="MEK8030608.1"/>
    <property type="molecule type" value="Genomic_DNA"/>
</dbReference>
<gene>
    <name evidence="8" type="ORF">AACH06_07195</name>
</gene>
<name>A0ABU9BKW9_9BURK</name>
<keyword evidence="2 5" id="KW-0547">Nucleotide-binding</keyword>
<dbReference type="Gene3D" id="1.25.40.10">
    <property type="entry name" value="Tetratricopeptide repeat domain"/>
    <property type="match status" value="2"/>
</dbReference>
<dbReference type="PROSITE" id="PS50011">
    <property type="entry name" value="PROTEIN_KINASE_DOM"/>
    <property type="match status" value="1"/>
</dbReference>
<feature type="compositionally biased region" description="Polar residues" evidence="6">
    <location>
        <begin position="62"/>
        <end position="78"/>
    </location>
</feature>
<keyword evidence="3 8" id="KW-0418">Kinase</keyword>
<evidence type="ECO:0000256" key="3">
    <source>
        <dbReference type="ARBA" id="ARBA00022777"/>
    </source>
</evidence>
<dbReference type="SUPFAM" id="SSF56112">
    <property type="entry name" value="Protein kinase-like (PK-like)"/>
    <property type="match status" value="1"/>
</dbReference>